<dbReference type="Pfam" id="PF01943">
    <property type="entry name" value="Polysacc_synt"/>
    <property type="match status" value="1"/>
</dbReference>
<reference evidence="7 10" key="2">
    <citation type="submission" date="2019-06" db="EMBL/GenBank/DDBJ databases">
        <title>Whole genome shotgun sequence of Brevibacillus formosus NBRC 15716.</title>
        <authorList>
            <person name="Hosoyama A."/>
            <person name="Uohara A."/>
            <person name="Ohji S."/>
            <person name="Ichikawa N."/>
        </authorList>
    </citation>
    <scope>NUCLEOTIDE SEQUENCE [LARGE SCALE GENOMIC DNA]</scope>
    <source>
        <strain evidence="7 10">NBRC 15716</strain>
    </source>
</reference>
<evidence type="ECO:0000313" key="9">
    <source>
        <dbReference type="Proteomes" id="UP000035218"/>
    </source>
</evidence>
<reference evidence="8 9" key="1">
    <citation type="submission" date="2015-05" db="EMBL/GenBank/DDBJ databases">
        <title>Genome sequencing project for genomic taxonomy and phylogenomics of Bacillus-like bacteria.</title>
        <authorList>
            <person name="Liu B."/>
            <person name="Wang J."/>
            <person name="Zhu Y."/>
            <person name="Liu G."/>
            <person name="Chen Q."/>
            <person name="Chen Z."/>
            <person name="Lan J."/>
            <person name="Che J."/>
            <person name="Ge C."/>
            <person name="Shi H."/>
            <person name="Pan Z."/>
            <person name="Liu X."/>
        </authorList>
    </citation>
    <scope>NUCLEOTIDE SEQUENCE [LARGE SCALE GENOMIC DNA]</scope>
    <source>
        <strain evidence="8 9">DSM 9885</strain>
    </source>
</reference>
<feature type="transmembrane region" description="Helical" evidence="6">
    <location>
        <begin position="153"/>
        <end position="172"/>
    </location>
</feature>
<sequence>MKFLKNLASVYVVNIINGILGIIFIPVFINNMGLTAYGLYSIYVTVVSYMSLAELGISKNLTRLLASEKDETKRREHFQIVAGLYTIVILLLLLLLPGLSQLLTKWFSYGGELQSVIAWIAVLSVLEYILGIPTSMLQANCISNEKFNHYSKFTFLSGLYRYALMFVGILLFENPVYVIGLLVSRKAIDFVVAYKVMGGLPKSYWKPVFQPSKFKSLVSESAVLSGSQALQITIISIGSILVGKNFGVEKLGLYRSIFDLVSKVWLVSNVLGLVAFPMFAKILHKPTENLRTINQIPQYLNLSWSFYCLVGFFGTMLAPYILGIFDFPETDVNELFALLLIGVILNAHANLSYEYLQAGGNYLKTLILSLLALGILFISYFFILHHAGFNSIGWAWMVSMLIYALVADYIIMMEIKRYIIKRVLPDFVFKLLTILLCVFYSLNKDSLSGVMICLILLPNLVWFFYLFLKSYYYIKTGDRT</sequence>
<feature type="transmembrane region" description="Helical" evidence="6">
    <location>
        <begin position="7"/>
        <end position="29"/>
    </location>
</feature>
<keyword evidence="2" id="KW-1003">Cell membrane</keyword>
<comment type="subcellular location">
    <subcellularLocation>
        <location evidence="1">Cell membrane</location>
        <topology evidence="1">Multi-pass membrane protein</topology>
    </subcellularLocation>
</comment>
<accession>A0A837KPM9</accession>
<feature type="transmembrane region" description="Helical" evidence="6">
    <location>
        <begin position="116"/>
        <end position="132"/>
    </location>
</feature>
<organism evidence="8 9">
    <name type="scientific">Brevibacillus formosus</name>
    <dbReference type="NCBI Taxonomy" id="54913"/>
    <lineage>
        <taxon>Bacteria</taxon>
        <taxon>Bacillati</taxon>
        <taxon>Bacillota</taxon>
        <taxon>Bacilli</taxon>
        <taxon>Bacillales</taxon>
        <taxon>Paenibacillaceae</taxon>
        <taxon>Brevibacillus</taxon>
    </lineage>
</organism>
<dbReference type="OrthoDB" id="5751261at2"/>
<gene>
    <name evidence="8" type="ORF">AA984_10750</name>
    <name evidence="7" type="ORF">BFO01nite_08990</name>
</gene>
<evidence type="ECO:0000256" key="1">
    <source>
        <dbReference type="ARBA" id="ARBA00004651"/>
    </source>
</evidence>
<keyword evidence="5 6" id="KW-0472">Membrane</keyword>
<feature type="transmembrane region" description="Helical" evidence="6">
    <location>
        <begin position="304"/>
        <end position="323"/>
    </location>
</feature>
<dbReference type="RefSeq" id="WP_047069777.1">
    <property type="nucleotide sequence ID" value="NZ_BJOL01000005.1"/>
</dbReference>
<feature type="transmembrane region" description="Helical" evidence="6">
    <location>
        <begin position="35"/>
        <end position="57"/>
    </location>
</feature>
<dbReference type="PANTHER" id="PTHR30250:SF26">
    <property type="entry name" value="PSMA PROTEIN"/>
    <property type="match status" value="1"/>
</dbReference>
<feature type="transmembrane region" description="Helical" evidence="6">
    <location>
        <begin position="448"/>
        <end position="468"/>
    </location>
</feature>
<feature type="transmembrane region" description="Helical" evidence="6">
    <location>
        <begin position="393"/>
        <end position="411"/>
    </location>
</feature>
<feature type="transmembrane region" description="Helical" evidence="6">
    <location>
        <begin position="365"/>
        <end position="387"/>
    </location>
</feature>
<evidence type="ECO:0000256" key="4">
    <source>
        <dbReference type="ARBA" id="ARBA00022989"/>
    </source>
</evidence>
<protein>
    <recommendedName>
        <fullName evidence="11">Polysaccharide biosynthesis protein</fullName>
    </recommendedName>
</protein>
<evidence type="ECO:0000256" key="3">
    <source>
        <dbReference type="ARBA" id="ARBA00022692"/>
    </source>
</evidence>
<keyword evidence="10" id="KW-1185">Reference proteome</keyword>
<evidence type="ECO:0000256" key="5">
    <source>
        <dbReference type="ARBA" id="ARBA00023136"/>
    </source>
</evidence>
<evidence type="ECO:0000313" key="8">
    <source>
        <dbReference type="EMBL" id="KLH98992.1"/>
    </source>
</evidence>
<dbReference type="EMBL" id="BJOL01000005">
    <property type="protein sequence ID" value="GED56767.1"/>
    <property type="molecule type" value="Genomic_DNA"/>
</dbReference>
<dbReference type="PANTHER" id="PTHR30250">
    <property type="entry name" value="PST FAMILY PREDICTED COLANIC ACID TRANSPORTER"/>
    <property type="match status" value="1"/>
</dbReference>
<evidence type="ECO:0000256" key="6">
    <source>
        <dbReference type="SAM" id="Phobius"/>
    </source>
</evidence>
<dbReference type="GeneID" id="87585549"/>
<feature type="transmembrane region" description="Helical" evidence="6">
    <location>
        <begin position="335"/>
        <end position="353"/>
    </location>
</feature>
<dbReference type="InterPro" id="IPR002797">
    <property type="entry name" value="Polysacc_synth"/>
</dbReference>
<comment type="caution">
    <text evidence="8">The sequence shown here is derived from an EMBL/GenBank/DDBJ whole genome shotgun (WGS) entry which is preliminary data.</text>
</comment>
<feature type="transmembrane region" description="Helical" evidence="6">
    <location>
        <begin position="423"/>
        <end position="442"/>
    </location>
</feature>
<keyword evidence="4 6" id="KW-1133">Transmembrane helix</keyword>
<dbReference type="GO" id="GO:0005886">
    <property type="term" value="C:plasma membrane"/>
    <property type="evidence" value="ECO:0007669"/>
    <property type="project" value="UniProtKB-SubCell"/>
</dbReference>
<feature type="transmembrane region" description="Helical" evidence="6">
    <location>
        <begin position="262"/>
        <end position="283"/>
    </location>
</feature>
<feature type="transmembrane region" description="Helical" evidence="6">
    <location>
        <begin position="78"/>
        <end position="96"/>
    </location>
</feature>
<dbReference type="InterPro" id="IPR050833">
    <property type="entry name" value="Poly_Biosynth_Transport"/>
</dbReference>
<dbReference type="Proteomes" id="UP000319498">
    <property type="component" value="Unassembled WGS sequence"/>
</dbReference>
<dbReference type="Proteomes" id="UP000035218">
    <property type="component" value="Unassembled WGS sequence"/>
</dbReference>
<evidence type="ECO:0008006" key="11">
    <source>
        <dbReference type="Google" id="ProtNLM"/>
    </source>
</evidence>
<evidence type="ECO:0000256" key="2">
    <source>
        <dbReference type="ARBA" id="ARBA00022475"/>
    </source>
</evidence>
<evidence type="ECO:0000313" key="7">
    <source>
        <dbReference type="EMBL" id="GED56767.1"/>
    </source>
</evidence>
<dbReference type="EMBL" id="LDCN01000003">
    <property type="protein sequence ID" value="KLH98992.1"/>
    <property type="molecule type" value="Genomic_DNA"/>
</dbReference>
<proteinExistence type="predicted"/>
<evidence type="ECO:0000313" key="10">
    <source>
        <dbReference type="Proteomes" id="UP000319498"/>
    </source>
</evidence>
<dbReference type="AlphaFoldDB" id="A0A837KPM9"/>
<keyword evidence="3 6" id="KW-0812">Transmembrane</keyword>
<name>A0A837KPM9_9BACL</name>